<gene>
    <name evidence="1" type="ORF">POM88_021107</name>
</gene>
<dbReference type="AlphaFoldDB" id="A0AAD8MSH7"/>
<evidence type="ECO:0000313" key="2">
    <source>
        <dbReference type="Proteomes" id="UP001237642"/>
    </source>
</evidence>
<sequence length="126" mass="14390">MRYQILLAHSQSRSKGCIIIWRATVLAAVFRAKPNQKPNSTSFRFGYVEIVFYMERECRDEDIIDWCSDFLEEYKNVCVNKLKANARVKAKWITPTLGRLKINVDAAVGGSVEGTGIRVVVRNEYG</sequence>
<comment type="caution">
    <text evidence="1">The sequence shown here is derived from an EMBL/GenBank/DDBJ whole genome shotgun (WGS) entry which is preliminary data.</text>
</comment>
<name>A0AAD8MSH7_9APIA</name>
<proteinExistence type="predicted"/>
<reference evidence="1" key="2">
    <citation type="submission" date="2023-05" db="EMBL/GenBank/DDBJ databases">
        <authorList>
            <person name="Schelkunov M.I."/>
        </authorList>
    </citation>
    <scope>NUCLEOTIDE SEQUENCE</scope>
    <source>
        <strain evidence="1">Hsosn_3</strain>
        <tissue evidence="1">Leaf</tissue>
    </source>
</reference>
<evidence type="ECO:0000313" key="1">
    <source>
        <dbReference type="EMBL" id="KAK1383372.1"/>
    </source>
</evidence>
<accession>A0AAD8MSH7</accession>
<dbReference type="Proteomes" id="UP001237642">
    <property type="component" value="Unassembled WGS sequence"/>
</dbReference>
<keyword evidence="2" id="KW-1185">Reference proteome</keyword>
<organism evidence="1 2">
    <name type="scientific">Heracleum sosnowskyi</name>
    <dbReference type="NCBI Taxonomy" id="360622"/>
    <lineage>
        <taxon>Eukaryota</taxon>
        <taxon>Viridiplantae</taxon>
        <taxon>Streptophyta</taxon>
        <taxon>Embryophyta</taxon>
        <taxon>Tracheophyta</taxon>
        <taxon>Spermatophyta</taxon>
        <taxon>Magnoliopsida</taxon>
        <taxon>eudicotyledons</taxon>
        <taxon>Gunneridae</taxon>
        <taxon>Pentapetalae</taxon>
        <taxon>asterids</taxon>
        <taxon>campanulids</taxon>
        <taxon>Apiales</taxon>
        <taxon>Apiaceae</taxon>
        <taxon>Apioideae</taxon>
        <taxon>apioid superclade</taxon>
        <taxon>Tordylieae</taxon>
        <taxon>Tordyliinae</taxon>
        <taxon>Heracleum</taxon>
    </lineage>
</organism>
<protein>
    <submittedName>
        <fullName evidence="1">Uncharacterized protein</fullName>
    </submittedName>
</protein>
<dbReference type="EMBL" id="JAUIZM010000005">
    <property type="protein sequence ID" value="KAK1383372.1"/>
    <property type="molecule type" value="Genomic_DNA"/>
</dbReference>
<reference evidence="1" key="1">
    <citation type="submission" date="2023-02" db="EMBL/GenBank/DDBJ databases">
        <title>Genome of toxic invasive species Heracleum sosnowskyi carries increased number of genes despite the absence of recent whole-genome duplications.</title>
        <authorList>
            <person name="Schelkunov M."/>
            <person name="Shtratnikova V."/>
            <person name="Makarenko M."/>
            <person name="Klepikova A."/>
            <person name="Omelchenko D."/>
            <person name="Novikova G."/>
            <person name="Obukhova E."/>
            <person name="Bogdanov V."/>
            <person name="Penin A."/>
            <person name="Logacheva M."/>
        </authorList>
    </citation>
    <scope>NUCLEOTIDE SEQUENCE</scope>
    <source>
        <strain evidence="1">Hsosn_3</strain>
        <tissue evidence="1">Leaf</tissue>
    </source>
</reference>